<name>A0ABY3Z3Z9_STRRM</name>
<evidence type="ECO:0000259" key="1">
    <source>
        <dbReference type="SMART" id="SM00866"/>
    </source>
</evidence>
<dbReference type="EMBL" id="CP094298">
    <property type="protein sequence ID" value="UNZ05032.1"/>
    <property type="molecule type" value="Genomic_DNA"/>
</dbReference>
<dbReference type="SUPFAM" id="SSF64288">
    <property type="entry name" value="Chorismate lyase-like"/>
    <property type="match status" value="1"/>
</dbReference>
<organism evidence="2 3">
    <name type="scientific">Streptomyces rimosus subsp. rimosus</name>
    <dbReference type="NCBI Taxonomy" id="132474"/>
    <lineage>
        <taxon>Bacteria</taxon>
        <taxon>Bacillati</taxon>
        <taxon>Actinomycetota</taxon>
        <taxon>Actinomycetes</taxon>
        <taxon>Kitasatosporales</taxon>
        <taxon>Streptomycetaceae</taxon>
        <taxon>Streptomyces</taxon>
    </lineage>
</organism>
<dbReference type="Gene3D" id="3.40.1410.10">
    <property type="entry name" value="Chorismate lyase-like"/>
    <property type="match status" value="1"/>
</dbReference>
<dbReference type="InterPro" id="IPR011663">
    <property type="entry name" value="UTRA"/>
</dbReference>
<dbReference type="Pfam" id="PF07702">
    <property type="entry name" value="UTRA"/>
    <property type="match status" value="1"/>
</dbReference>
<proteinExistence type="predicted"/>
<feature type="domain" description="UbiC transcription regulator-associated" evidence="1">
    <location>
        <begin position="40"/>
        <end position="181"/>
    </location>
</feature>
<dbReference type="PANTHER" id="PTHR44846:SF17">
    <property type="entry name" value="GNTR-FAMILY TRANSCRIPTIONAL REGULATOR"/>
    <property type="match status" value="1"/>
</dbReference>
<protein>
    <submittedName>
        <fullName evidence="2">UTRA domain protein</fullName>
    </submittedName>
</protein>
<sequence length="192" mass="20718">MSTPGATPDPAPGRRTLHPASYIAPAAPGHPYRWLTEVPRPGERARSRLLEVGEVVPPVNVAEGLGLAEDGMAVLRRQVLSIDDEPVELVASYYPVEIARGTAITEFRRIRGGTPTLLAGLGHPPVRSVDRVSARVPTQEENAALRLPGDLPVLHTLRVVYGEGDRPIEVSVMAKAGHLYELQYEFGAGQQP</sequence>
<dbReference type="SMART" id="SM00866">
    <property type="entry name" value="UTRA"/>
    <property type="match status" value="1"/>
</dbReference>
<keyword evidence="3" id="KW-1185">Reference proteome</keyword>
<accession>A0ABY3Z3Z9</accession>
<gene>
    <name evidence="2" type="ORF">SRIMR7_23030</name>
</gene>
<dbReference type="InterPro" id="IPR028978">
    <property type="entry name" value="Chorismate_lyase_/UTRA_dom_sf"/>
</dbReference>
<dbReference type="Proteomes" id="UP000829494">
    <property type="component" value="Chromosome"/>
</dbReference>
<dbReference type="InterPro" id="IPR050679">
    <property type="entry name" value="Bact_HTH_transcr_reg"/>
</dbReference>
<evidence type="ECO:0000313" key="3">
    <source>
        <dbReference type="Proteomes" id="UP000829494"/>
    </source>
</evidence>
<reference evidence="2 3" key="1">
    <citation type="submission" date="2022-03" db="EMBL/GenBank/DDBJ databases">
        <title>Complete genome of Streptomyces rimosus ssp. rimosus R7 (=ATCC 10970).</title>
        <authorList>
            <person name="Beganovic S."/>
            <person name="Ruckert C."/>
            <person name="Busche T."/>
            <person name="Kalinowski J."/>
            <person name="Wittmann C."/>
        </authorList>
    </citation>
    <scope>NUCLEOTIDE SEQUENCE [LARGE SCALE GENOMIC DNA]</scope>
    <source>
        <strain evidence="2 3">R7</strain>
    </source>
</reference>
<evidence type="ECO:0000313" key="2">
    <source>
        <dbReference type="EMBL" id="UNZ05032.1"/>
    </source>
</evidence>
<dbReference type="PANTHER" id="PTHR44846">
    <property type="entry name" value="MANNOSYL-D-GLYCERATE TRANSPORT/METABOLISM SYSTEM REPRESSOR MNGR-RELATED"/>
    <property type="match status" value="1"/>
</dbReference>